<accession>A0A0B4I055</accession>
<dbReference type="AlphaFoldDB" id="A0A0B4I055"/>
<dbReference type="Pfam" id="PF00383">
    <property type="entry name" value="dCMP_cyt_deam_1"/>
    <property type="match status" value="1"/>
</dbReference>
<keyword evidence="4" id="KW-1185">Reference proteome</keyword>
<protein>
    <submittedName>
        <fullName evidence="3">Nucleoside deaminase</fullName>
    </submittedName>
</protein>
<name>A0A0B4I055_METGA</name>
<evidence type="ECO:0000256" key="1">
    <source>
        <dbReference type="SAM" id="MobiDB-lite"/>
    </source>
</evidence>
<evidence type="ECO:0000259" key="2">
    <source>
        <dbReference type="Pfam" id="PF00383"/>
    </source>
</evidence>
<dbReference type="GO" id="GO:0002100">
    <property type="term" value="P:tRNA wobble adenosine to inosine editing"/>
    <property type="evidence" value="ECO:0007669"/>
    <property type="project" value="TreeGrafter"/>
</dbReference>
<dbReference type="PANTHER" id="PTHR11079">
    <property type="entry name" value="CYTOSINE DEAMINASE FAMILY MEMBER"/>
    <property type="match status" value="1"/>
</dbReference>
<dbReference type="CDD" id="cd01285">
    <property type="entry name" value="nucleoside_deaminase"/>
    <property type="match status" value="1"/>
</dbReference>
<dbReference type="Proteomes" id="UP000031192">
    <property type="component" value="Unassembled WGS sequence"/>
</dbReference>
<dbReference type="EMBL" id="AZNH01000030">
    <property type="protein sequence ID" value="KID85524.1"/>
    <property type="molecule type" value="Genomic_DNA"/>
</dbReference>
<dbReference type="PANTHER" id="PTHR11079:SF203">
    <property type="entry name" value="CMP_DCMP-TYPE DEAMINASE DOMAIN-CONTAINING PROTEIN"/>
    <property type="match status" value="1"/>
</dbReference>
<dbReference type="SUPFAM" id="SSF53927">
    <property type="entry name" value="Cytidine deaminase-like"/>
    <property type="match status" value="1"/>
</dbReference>
<dbReference type="Gene3D" id="3.40.140.10">
    <property type="entry name" value="Cytidine Deaminase, domain 2"/>
    <property type="match status" value="1"/>
</dbReference>
<evidence type="ECO:0000313" key="3">
    <source>
        <dbReference type="EMBL" id="KID85524.1"/>
    </source>
</evidence>
<proteinExistence type="predicted"/>
<dbReference type="InterPro" id="IPR016193">
    <property type="entry name" value="Cytidine_deaminase-like"/>
</dbReference>
<reference evidence="3 4" key="1">
    <citation type="journal article" date="2014" name="Proc. Natl. Acad. Sci. U.S.A.">
        <title>Trajectory and genomic determinants of fungal-pathogen speciation and host adaptation.</title>
        <authorList>
            <person name="Hu X."/>
            <person name="Xiao G."/>
            <person name="Zheng P."/>
            <person name="Shang Y."/>
            <person name="Su Y."/>
            <person name="Zhang X."/>
            <person name="Liu X."/>
            <person name="Zhan S."/>
            <person name="St Leger R.J."/>
            <person name="Wang C."/>
        </authorList>
    </citation>
    <scope>NUCLEOTIDE SEQUENCE [LARGE SCALE GENOMIC DNA]</scope>
    <source>
        <strain evidence="3 4">ARSEF 977</strain>
    </source>
</reference>
<dbReference type="OrthoDB" id="408702at2759"/>
<feature type="region of interest" description="Disordered" evidence="1">
    <location>
        <begin position="1"/>
        <end position="20"/>
    </location>
</feature>
<feature type="domain" description="CMP/dCMP-type deaminase" evidence="2">
    <location>
        <begin position="28"/>
        <end position="164"/>
    </location>
</feature>
<organism evidence="3 4">
    <name type="scientific">Metarhizium guizhouense (strain ARSEF 977)</name>
    <dbReference type="NCBI Taxonomy" id="1276136"/>
    <lineage>
        <taxon>Eukaryota</taxon>
        <taxon>Fungi</taxon>
        <taxon>Dikarya</taxon>
        <taxon>Ascomycota</taxon>
        <taxon>Pezizomycotina</taxon>
        <taxon>Sordariomycetes</taxon>
        <taxon>Hypocreomycetidae</taxon>
        <taxon>Hypocreales</taxon>
        <taxon>Clavicipitaceae</taxon>
        <taxon>Metarhizium</taxon>
    </lineage>
</organism>
<evidence type="ECO:0000313" key="4">
    <source>
        <dbReference type="Proteomes" id="UP000031192"/>
    </source>
</evidence>
<dbReference type="GO" id="GO:0052717">
    <property type="term" value="F:tRNA-specific adenosine-34 deaminase activity"/>
    <property type="evidence" value="ECO:0007669"/>
    <property type="project" value="TreeGrafter"/>
</dbReference>
<sequence>MATGLVTAKPSRTSSIHGASAGDIPIETRHYWMRRANAALFEVTGNPCPRQAFGTVIVNHTAGGLGELVCIGANDIESGNPTLHGNSPLLVKNKNVAHHQESGETTAIKNCSAILTDPHGPYKLSGHEALRAWADLTLYTNAEPCPMCAAAIRWSGFKELVFGTTIQSLRAYNWKIMTLPARDLFKYTTELPAATTAIAGGVLANETDPYFKWQYTRGTGCPPGCKRTGSKCQASALGGTAKPEQRQAAGVHWAWLRRGA</sequence>
<gene>
    <name evidence="3" type="ORF">MGU_07386</name>
</gene>
<comment type="caution">
    <text evidence="3">The sequence shown here is derived from an EMBL/GenBank/DDBJ whole genome shotgun (WGS) entry which is preliminary data.</text>
</comment>
<dbReference type="InterPro" id="IPR002125">
    <property type="entry name" value="CMP_dCMP_dom"/>
</dbReference>
<dbReference type="HOGENOM" id="CLU_025810_0_0_1"/>